<dbReference type="Proteomes" id="UP000324897">
    <property type="component" value="Chromosome 4"/>
</dbReference>
<dbReference type="Gene3D" id="2.120.10.80">
    <property type="entry name" value="Kelch-type beta propeller"/>
    <property type="match status" value="1"/>
</dbReference>
<dbReference type="Pfam" id="PF00646">
    <property type="entry name" value="F-box"/>
    <property type="match status" value="1"/>
</dbReference>
<dbReference type="PROSITE" id="PS50181">
    <property type="entry name" value="FBOX"/>
    <property type="match status" value="1"/>
</dbReference>
<evidence type="ECO:0000259" key="1">
    <source>
        <dbReference type="PROSITE" id="PS50181"/>
    </source>
</evidence>
<evidence type="ECO:0000313" key="2">
    <source>
        <dbReference type="EMBL" id="TVU38156.1"/>
    </source>
</evidence>
<sequence>MAASPSHAVVANDGVLPTDLLTEVLLRVPAKALCRFRVVCRSWRSLISDPCFARAHSCRHPLFASFSYAADREEYDLCIFDIFGSIVKTMRSLGVPDVHLSTQADLVCVKRHTPCVEREDLLLNPATGAIHALPDVSISSREVTTSYLGRVPSTGEYKVLRVVQFSGPVSEVQFAYEVVALDGSRQRWRVRVAPDPPTDVSPYIGYMAIICDVAYFFSRGEESIVMFDLATEEWRPSIVRGPLVDSCRQNGTVALFRLNGLLVLQHQKAQGCSMDLWFLMDVDKGLWTKQYSMHCDCGPDWDDRPCPLVVLDDGRLVVGSECVRVLRAFDPKTCTWADLVPKQDEECPIVLYEGNLLCPGLNPMPASSHLRN</sequence>
<dbReference type="InterPro" id="IPR015915">
    <property type="entry name" value="Kelch-typ_b-propeller"/>
</dbReference>
<dbReference type="PANTHER" id="PTHR31111:SF133">
    <property type="entry name" value="OS07G0196600 PROTEIN"/>
    <property type="match status" value="1"/>
</dbReference>
<dbReference type="InterPro" id="IPR017451">
    <property type="entry name" value="F-box-assoc_interact_dom"/>
</dbReference>
<name>A0A5J9VRH6_9POAL</name>
<dbReference type="CDD" id="cd22157">
    <property type="entry name" value="F-box_AtFBW1-like"/>
    <property type="match status" value="1"/>
</dbReference>
<evidence type="ECO:0000313" key="3">
    <source>
        <dbReference type="Proteomes" id="UP000324897"/>
    </source>
</evidence>
<dbReference type="SUPFAM" id="SSF81383">
    <property type="entry name" value="F-box domain"/>
    <property type="match status" value="1"/>
</dbReference>
<dbReference type="InterPro" id="IPR001810">
    <property type="entry name" value="F-box_dom"/>
</dbReference>
<protein>
    <recommendedName>
        <fullName evidence="1">F-box domain-containing protein</fullName>
    </recommendedName>
</protein>
<gene>
    <name evidence="2" type="ORF">EJB05_11510</name>
</gene>
<dbReference type="AlphaFoldDB" id="A0A5J9VRH6"/>
<dbReference type="SMART" id="SM00256">
    <property type="entry name" value="FBOX"/>
    <property type="match status" value="1"/>
</dbReference>
<organism evidence="2 3">
    <name type="scientific">Eragrostis curvula</name>
    <name type="common">weeping love grass</name>
    <dbReference type="NCBI Taxonomy" id="38414"/>
    <lineage>
        <taxon>Eukaryota</taxon>
        <taxon>Viridiplantae</taxon>
        <taxon>Streptophyta</taxon>
        <taxon>Embryophyta</taxon>
        <taxon>Tracheophyta</taxon>
        <taxon>Spermatophyta</taxon>
        <taxon>Magnoliopsida</taxon>
        <taxon>Liliopsida</taxon>
        <taxon>Poales</taxon>
        <taxon>Poaceae</taxon>
        <taxon>PACMAD clade</taxon>
        <taxon>Chloridoideae</taxon>
        <taxon>Eragrostideae</taxon>
        <taxon>Eragrostidinae</taxon>
        <taxon>Eragrostis</taxon>
    </lineage>
</organism>
<accession>A0A5J9VRH6</accession>
<comment type="caution">
    <text evidence="2">The sequence shown here is derived from an EMBL/GenBank/DDBJ whole genome shotgun (WGS) entry which is preliminary data.</text>
</comment>
<feature type="non-terminal residue" evidence="2">
    <location>
        <position position="1"/>
    </location>
</feature>
<dbReference type="SUPFAM" id="SSF50965">
    <property type="entry name" value="Galactose oxidase, central domain"/>
    <property type="match status" value="1"/>
</dbReference>
<dbReference type="InterPro" id="IPR036047">
    <property type="entry name" value="F-box-like_dom_sf"/>
</dbReference>
<dbReference type="Gene3D" id="1.20.1280.50">
    <property type="match status" value="1"/>
</dbReference>
<feature type="domain" description="F-box" evidence="1">
    <location>
        <begin position="10"/>
        <end position="66"/>
    </location>
</feature>
<dbReference type="EMBL" id="RWGY01000007">
    <property type="protein sequence ID" value="TVU38156.1"/>
    <property type="molecule type" value="Genomic_DNA"/>
</dbReference>
<dbReference type="Pfam" id="PF08268">
    <property type="entry name" value="FBA_3"/>
    <property type="match status" value="1"/>
</dbReference>
<dbReference type="NCBIfam" id="TIGR01640">
    <property type="entry name" value="F_box_assoc_1"/>
    <property type="match status" value="1"/>
</dbReference>
<dbReference type="OrthoDB" id="666248at2759"/>
<dbReference type="InterPro" id="IPR011043">
    <property type="entry name" value="Gal_Oxase/kelch_b-propeller"/>
</dbReference>
<proteinExistence type="predicted"/>
<reference evidence="2 3" key="1">
    <citation type="journal article" date="2019" name="Sci. Rep.">
        <title>A high-quality genome of Eragrostis curvula grass provides insights into Poaceae evolution and supports new strategies to enhance forage quality.</title>
        <authorList>
            <person name="Carballo J."/>
            <person name="Santos B.A.C.M."/>
            <person name="Zappacosta D."/>
            <person name="Garbus I."/>
            <person name="Selva J.P."/>
            <person name="Gallo C.A."/>
            <person name="Diaz A."/>
            <person name="Albertini E."/>
            <person name="Caccamo M."/>
            <person name="Echenique V."/>
        </authorList>
    </citation>
    <scope>NUCLEOTIDE SEQUENCE [LARGE SCALE GENOMIC DNA]</scope>
    <source>
        <strain evidence="3">cv. Victoria</strain>
        <tissue evidence="2">Leaf</tissue>
    </source>
</reference>
<dbReference type="Gramene" id="TVU38156">
    <property type="protein sequence ID" value="TVU38156"/>
    <property type="gene ID" value="EJB05_11510"/>
</dbReference>
<dbReference type="InterPro" id="IPR013187">
    <property type="entry name" value="F-box-assoc_dom_typ3"/>
</dbReference>
<keyword evidence="3" id="KW-1185">Reference proteome</keyword>
<dbReference type="PANTHER" id="PTHR31111">
    <property type="entry name" value="BNAA05G37150D PROTEIN-RELATED"/>
    <property type="match status" value="1"/>
</dbReference>